<organism evidence="3 4">
    <name type="scientific">Coffea arabica</name>
    <name type="common">Arabian coffee</name>
    <dbReference type="NCBI Taxonomy" id="13443"/>
    <lineage>
        <taxon>Eukaryota</taxon>
        <taxon>Viridiplantae</taxon>
        <taxon>Streptophyta</taxon>
        <taxon>Embryophyta</taxon>
        <taxon>Tracheophyta</taxon>
        <taxon>Spermatophyta</taxon>
        <taxon>Magnoliopsida</taxon>
        <taxon>eudicotyledons</taxon>
        <taxon>Gunneridae</taxon>
        <taxon>Pentapetalae</taxon>
        <taxon>asterids</taxon>
        <taxon>lamiids</taxon>
        <taxon>Gentianales</taxon>
        <taxon>Rubiaceae</taxon>
        <taxon>Ixoroideae</taxon>
        <taxon>Gardenieae complex</taxon>
        <taxon>Bertiereae - Coffeeae clade</taxon>
        <taxon>Coffeeae</taxon>
        <taxon>Coffea</taxon>
    </lineage>
</organism>
<dbReference type="GeneID" id="113693073"/>
<evidence type="ECO:0000256" key="1">
    <source>
        <dbReference type="SAM" id="MobiDB-lite"/>
    </source>
</evidence>
<evidence type="ECO:0000259" key="2">
    <source>
        <dbReference type="Pfam" id="PF25370"/>
    </source>
</evidence>
<keyword evidence="3" id="KW-1185">Reference proteome</keyword>
<dbReference type="PANTHER" id="PTHR34799:SF2">
    <property type="entry name" value="OS07G0656300 PROTEIN"/>
    <property type="match status" value="1"/>
</dbReference>
<protein>
    <recommendedName>
        <fullName evidence="2">HTH three-helical bundle domain-containing protein</fullName>
    </recommendedName>
</protein>
<dbReference type="Proteomes" id="UP001652660">
    <property type="component" value="Chromosome 6c"/>
</dbReference>
<name>A0A6P6SNI8_COFAR</name>
<evidence type="ECO:0000313" key="4">
    <source>
        <dbReference type="RefSeq" id="XP_027067455.1"/>
    </source>
</evidence>
<accession>A0A6P6SNI8</accession>
<reference evidence="3" key="1">
    <citation type="journal article" date="2025" name="Foods">
        <title>Unveiling the Microbial Signatures of Arabica Coffee Cherries: Insights into Ripeness Specific Diversity, Functional Traits, and Implications for Quality and Safety.</title>
        <authorList>
            <consortium name="RefSeq"/>
            <person name="Tenea G.N."/>
            <person name="Cifuentes V."/>
            <person name="Reyes P."/>
            <person name="Cevallos-Vallejos M."/>
        </authorList>
    </citation>
    <scope>NUCLEOTIDE SEQUENCE [LARGE SCALE GENOMIC DNA]</scope>
</reference>
<reference evidence="4" key="2">
    <citation type="submission" date="2025-08" db="UniProtKB">
        <authorList>
            <consortium name="RefSeq"/>
        </authorList>
    </citation>
    <scope>IDENTIFICATION</scope>
    <source>
        <tissue evidence="4">Leaves</tissue>
    </source>
</reference>
<feature type="domain" description="HTH three-helical bundle" evidence="2">
    <location>
        <begin position="193"/>
        <end position="234"/>
    </location>
</feature>
<sequence length="258" mass="27790">MAGAEATKEEALEFPNAVEREVASALLLLSVAITTPPPSLPLSLPLERSCTGKMKKNKLRFKLSKSQRSHWTCSSSSSSTVTTSENDDRRVKVIAVVSKFHDTMKLKVVRKRRSKNLSISDCQKRTSSRKQASKVESSASVSASASSCLSNGSSSVISSAGSSGNVMMKMRGGGRGFVTPPAKDPKRKPILGSTHMRRRAEAILKVLSSHGRASEVKIRELLGDSPSTSKALRILLNLEQVKRSGAGGRTDPYVYMIA</sequence>
<dbReference type="PANTHER" id="PTHR34799">
    <property type="entry name" value="OS07G0656300 PROTEIN"/>
    <property type="match status" value="1"/>
</dbReference>
<gene>
    <name evidence="4" type="primary">LOC113693073</name>
</gene>
<proteinExistence type="predicted"/>
<dbReference type="RefSeq" id="XP_027067455.1">
    <property type="nucleotide sequence ID" value="XM_027211654.2"/>
</dbReference>
<dbReference type="AlphaFoldDB" id="A0A6P6SNI8"/>
<dbReference type="Pfam" id="PF25370">
    <property type="entry name" value="HTH_74"/>
    <property type="match status" value="1"/>
</dbReference>
<dbReference type="InterPro" id="IPR057523">
    <property type="entry name" value="HTH_74"/>
</dbReference>
<feature type="region of interest" description="Disordered" evidence="1">
    <location>
        <begin position="115"/>
        <end position="137"/>
    </location>
</feature>
<evidence type="ECO:0000313" key="3">
    <source>
        <dbReference type="Proteomes" id="UP001652660"/>
    </source>
</evidence>
<dbReference type="OrthoDB" id="515857at2759"/>